<dbReference type="RefSeq" id="WP_052634564.1">
    <property type="nucleotide sequence ID" value="NZ_JPIT01000018.1"/>
</dbReference>
<evidence type="ECO:0000256" key="1">
    <source>
        <dbReference type="SAM" id="Phobius"/>
    </source>
</evidence>
<dbReference type="Proteomes" id="UP000031980">
    <property type="component" value="Unassembled WGS sequence"/>
</dbReference>
<organism evidence="3 6">
    <name type="scientific">Sanguibacteroides justesenii</name>
    <dbReference type="NCBI Taxonomy" id="1547597"/>
    <lineage>
        <taxon>Bacteria</taxon>
        <taxon>Pseudomonadati</taxon>
        <taxon>Bacteroidota</taxon>
        <taxon>Bacteroidia</taxon>
        <taxon>Bacteroidales</taxon>
        <taxon>Porphyromonadaceae</taxon>
        <taxon>Sanguibacteroides</taxon>
    </lineage>
</organism>
<dbReference type="AlphaFoldDB" id="A0A0C3NE44"/>
<keyword evidence="1" id="KW-1133">Transmembrane helix</keyword>
<dbReference type="EMBL" id="JPIU01000039">
    <property type="protein sequence ID" value="KIO44377.1"/>
    <property type="molecule type" value="Genomic_DNA"/>
</dbReference>
<feature type="transmembrane region" description="Helical" evidence="1">
    <location>
        <begin position="285"/>
        <end position="303"/>
    </location>
</feature>
<keyword evidence="1" id="KW-0812">Transmembrane</keyword>
<dbReference type="SUPFAM" id="SSF53448">
    <property type="entry name" value="Nucleotide-diphospho-sugar transferases"/>
    <property type="match status" value="1"/>
</dbReference>
<reference evidence="4 5" key="2">
    <citation type="submission" date="2014-07" db="EMBL/GenBank/DDBJ databases">
        <title>Porphyromonadaceae bacterium OUH 334697 = ATCC BAA-2682 = DSM 28341 draft genome.</title>
        <authorList>
            <person name="Sydenham T.V."/>
            <person name="Hasman H."/>
            <person name="Justesen U.S."/>
        </authorList>
    </citation>
    <scope>NUCLEOTIDE SEQUENCE [LARGE SCALE GENOMIC DNA]</scope>
    <source>
        <strain evidence="4 5">OUH 334697</strain>
    </source>
</reference>
<comment type="caution">
    <text evidence="3">The sequence shown here is derived from an EMBL/GenBank/DDBJ whole genome shotgun (WGS) entry which is preliminary data.</text>
</comment>
<proteinExistence type="predicted"/>
<evidence type="ECO:0000259" key="2">
    <source>
        <dbReference type="Pfam" id="PF00535"/>
    </source>
</evidence>
<sequence length="312" mass="37157">MEKLLSLCIPTYNRCEILDAVLSRIVCDKEFDERVEVVVSDNCSTDATPEVVKKYSSSYPNVVYHRNPENIRDANFELVLSLGTGRYVKLLNDYSILKAGTLGYLLERIEKHKESGENLFFYTRVSKPEFNEAVCYSLDDFVEKVSFWSTWIGHFGTWRECFEALPDKERCRSLQLSQMDWTLRIVNEKSPTVVYREDLYETLPPSKKGGYNFFKIFVENYIGIYQEYLRSGALSFNVFKQEKRKLFKGHLYLWLKRIYIKDREKYCFETKGTFRIIFKHYWSCPYLYINFVKLFLYGLVYPFKRMFVKKKG</sequence>
<dbReference type="EMBL" id="JPIT01000018">
    <property type="protein sequence ID" value="KIO45366.1"/>
    <property type="molecule type" value="Genomic_DNA"/>
</dbReference>
<dbReference type="InterPro" id="IPR029044">
    <property type="entry name" value="Nucleotide-diphossugar_trans"/>
</dbReference>
<name>A0A0C3NE44_9PORP</name>
<dbReference type="InterPro" id="IPR001173">
    <property type="entry name" value="Glyco_trans_2-like"/>
</dbReference>
<feature type="domain" description="Glycosyltransferase 2-like" evidence="2">
    <location>
        <begin position="6"/>
        <end position="122"/>
    </location>
</feature>
<protein>
    <recommendedName>
        <fullName evidence="2">Glycosyltransferase 2-like domain-containing protein</fullName>
    </recommendedName>
</protein>
<dbReference type="Gene3D" id="3.90.550.10">
    <property type="entry name" value="Spore Coat Polysaccharide Biosynthesis Protein SpsA, Chain A"/>
    <property type="match status" value="1"/>
</dbReference>
<evidence type="ECO:0000313" key="3">
    <source>
        <dbReference type="EMBL" id="KIO44377.1"/>
    </source>
</evidence>
<evidence type="ECO:0000313" key="5">
    <source>
        <dbReference type="Proteomes" id="UP000031937"/>
    </source>
</evidence>
<dbReference type="Pfam" id="PF00535">
    <property type="entry name" value="Glycos_transf_2"/>
    <property type="match status" value="1"/>
</dbReference>
<evidence type="ECO:0000313" key="4">
    <source>
        <dbReference type="EMBL" id="KIO45366.1"/>
    </source>
</evidence>
<reference evidence="3 6" key="1">
    <citation type="submission" date="2014-07" db="EMBL/GenBank/DDBJ databases">
        <title>Porphyromonadaceae bacterium OUH 308042 = ATCC BAA-2681 = DSM 28342 draft genome.</title>
        <authorList>
            <person name="Sydenham T.V."/>
            <person name="Hasman H."/>
            <person name="Justensen U.S."/>
        </authorList>
    </citation>
    <scope>NUCLEOTIDE SEQUENCE [LARGE SCALE GENOMIC DNA]</scope>
    <source>
        <strain evidence="3 6">OUH 308042</strain>
    </source>
</reference>
<gene>
    <name evidence="3" type="ORF">BA92_09240</name>
    <name evidence="4" type="ORF">IE90_08080</name>
</gene>
<keyword evidence="1" id="KW-0472">Membrane</keyword>
<evidence type="ECO:0000313" key="6">
    <source>
        <dbReference type="Proteomes" id="UP000031980"/>
    </source>
</evidence>
<accession>A0A0C3NE44</accession>
<dbReference type="Proteomes" id="UP000031937">
    <property type="component" value="Unassembled WGS sequence"/>
</dbReference>
<keyword evidence="6" id="KW-1185">Reference proteome</keyword>